<gene>
    <name evidence="9" type="ORF">CLIB1423_10S00760</name>
</gene>
<organism evidence="9 10">
    <name type="scientific">[Candida] railenensis</name>
    <dbReference type="NCBI Taxonomy" id="45579"/>
    <lineage>
        <taxon>Eukaryota</taxon>
        <taxon>Fungi</taxon>
        <taxon>Dikarya</taxon>
        <taxon>Ascomycota</taxon>
        <taxon>Saccharomycotina</taxon>
        <taxon>Pichiomycetes</taxon>
        <taxon>Debaryomycetaceae</taxon>
        <taxon>Kurtzmaniella</taxon>
    </lineage>
</organism>
<dbReference type="SUPFAM" id="SSF50249">
    <property type="entry name" value="Nucleic acid-binding proteins"/>
    <property type="match status" value="1"/>
</dbReference>
<evidence type="ECO:0000256" key="4">
    <source>
        <dbReference type="ARBA" id="ARBA00023163"/>
    </source>
</evidence>
<comment type="function">
    <text evidence="6">DNA-dependent RNA polymerase which catalyzes the transcription of DNA into RNA using the four ribonucleoside triphosphates as substrates.</text>
</comment>
<evidence type="ECO:0000256" key="6">
    <source>
        <dbReference type="RuleBase" id="RU369086"/>
    </source>
</evidence>
<dbReference type="SUPFAM" id="SSF88798">
    <property type="entry name" value="N-terminal, heterodimerisation domain of RBP7 (RpoE)"/>
    <property type="match status" value="1"/>
</dbReference>
<dbReference type="Proteomes" id="UP000837801">
    <property type="component" value="Unassembled WGS sequence"/>
</dbReference>
<proteinExistence type="inferred from homology"/>
<dbReference type="InterPro" id="IPR036898">
    <property type="entry name" value="RNA_pol_Rpb7-like_N_sf"/>
</dbReference>
<evidence type="ECO:0000256" key="1">
    <source>
        <dbReference type="ARBA" id="ARBA00004123"/>
    </source>
</evidence>
<evidence type="ECO:0000259" key="7">
    <source>
        <dbReference type="Pfam" id="PF03876"/>
    </source>
</evidence>
<dbReference type="NCBIfam" id="TIGR00448">
    <property type="entry name" value="rpoE"/>
    <property type="match status" value="1"/>
</dbReference>
<dbReference type="GO" id="GO:0006384">
    <property type="term" value="P:transcription initiation at RNA polymerase III promoter"/>
    <property type="evidence" value="ECO:0007669"/>
    <property type="project" value="TreeGrafter"/>
</dbReference>
<evidence type="ECO:0000313" key="9">
    <source>
        <dbReference type="EMBL" id="CAH2353253.1"/>
    </source>
</evidence>
<dbReference type="Pfam" id="PF08292">
    <property type="entry name" value="RNA_pol_Rbc25"/>
    <property type="match status" value="1"/>
</dbReference>
<dbReference type="GO" id="GO:0003899">
    <property type="term" value="F:DNA-directed RNA polymerase activity"/>
    <property type="evidence" value="ECO:0007669"/>
    <property type="project" value="InterPro"/>
</dbReference>
<dbReference type="Gene3D" id="3.30.1490.120">
    <property type="entry name" value="RNA polymerase Rpb7-like, N-terminal domain"/>
    <property type="match status" value="1"/>
</dbReference>
<keyword evidence="5 6" id="KW-0539">Nucleus</keyword>
<keyword evidence="3 6" id="KW-0240">DNA-directed RNA polymerase</keyword>
<sequence length="201" mass="22980">MFILSEISDLVRIPPHTFNIPIKECITNELSKKYANKVVSNLGLVVAVWDILDIKDGLLKPGDGAAFVETKFRCVVWKPFIGEILTGWVSECTSDGVKVKMEFFDEIFIPKNYFFENCSFRPEDKAWVWAPDDETELFIDLNEKIRFRIEEEIFVNIKPKSSAEAVGLGQEDEENKKDKIPPYALLASCQTDGMGCVSWWD</sequence>
<comment type="caution">
    <text evidence="9">The sequence shown here is derived from an EMBL/GenBank/DDBJ whole genome shotgun (WGS) entry which is preliminary data.</text>
</comment>
<dbReference type="GO" id="GO:0005666">
    <property type="term" value="C:RNA polymerase III complex"/>
    <property type="evidence" value="ECO:0007669"/>
    <property type="project" value="TreeGrafter"/>
</dbReference>
<dbReference type="GO" id="GO:0003677">
    <property type="term" value="F:DNA binding"/>
    <property type="evidence" value="ECO:0007669"/>
    <property type="project" value="InterPro"/>
</dbReference>
<dbReference type="InterPro" id="IPR004519">
    <property type="entry name" value="RNAP_E/RPC8"/>
</dbReference>
<feature type="domain" description="RNA polymerase III subunit Rpc25" evidence="8">
    <location>
        <begin position="83"/>
        <end position="200"/>
    </location>
</feature>
<name>A0A9P0QR67_9ASCO</name>
<dbReference type="InterPro" id="IPR005576">
    <property type="entry name" value="Rpb7-like_N"/>
</dbReference>
<dbReference type="InterPro" id="IPR045113">
    <property type="entry name" value="Rpb7-like"/>
</dbReference>
<keyword evidence="4 6" id="KW-0804">Transcription</keyword>
<comment type="subcellular location">
    <subcellularLocation>
        <location evidence="1 6">Nucleus</location>
    </subcellularLocation>
</comment>
<evidence type="ECO:0000256" key="3">
    <source>
        <dbReference type="ARBA" id="ARBA00022478"/>
    </source>
</evidence>
<dbReference type="FunFam" id="2.40.50.140:FF:000221">
    <property type="entry name" value="DNA-directed RNA polymerase III subunit"/>
    <property type="match status" value="1"/>
</dbReference>
<dbReference type="AlphaFoldDB" id="A0A9P0QR67"/>
<dbReference type="FunFam" id="3.30.1490.120:FF:000002">
    <property type="entry name" value="DNA-directed RNA polymerase III subunit RPC8"/>
    <property type="match status" value="1"/>
</dbReference>
<evidence type="ECO:0000313" key="10">
    <source>
        <dbReference type="Proteomes" id="UP000837801"/>
    </source>
</evidence>
<evidence type="ECO:0000256" key="5">
    <source>
        <dbReference type="ARBA" id="ARBA00023242"/>
    </source>
</evidence>
<dbReference type="EMBL" id="CAKXYY010000010">
    <property type="protein sequence ID" value="CAH2353253.1"/>
    <property type="molecule type" value="Genomic_DNA"/>
</dbReference>
<protein>
    <recommendedName>
        <fullName evidence="6">DNA-directed RNA polymerase subunit</fullName>
    </recommendedName>
</protein>
<evidence type="ECO:0000256" key="2">
    <source>
        <dbReference type="ARBA" id="ARBA00009307"/>
    </source>
</evidence>
<dbReference type="CDD" id="cd04330">
    <property type="entry name" value="RNAP_III_Rpc25_N"/>
    <property type="match status" value="1"/>
</dbReference>
<evidence type="ECO:0000259" key="8">
    <source>
        <dbReference type="Pfam" id="PF08292"/>
    </source>
</evidence>
<dbReference type="InterPro" id="IPR012340">
    <property type="entry name" value="NA-bd_OB-fold"/>
</dbReference>
<dbReference type="InterPro" id="IPR013238">
    <property type="entry name" value="RNA_pol_III_Rbc25"/>
</dbReference>
<comment type="similarity">
    <text evidence="2">Belongs to the eukaryotic RPB7/RPC8 RNA polymerase subunit family.</text>
</comment>
<feature type="domain" description="RNA polymerase Rpb7-like N-terminal" evidence="7">
    <location>
        <begin position="8"/>
        <end position="64"/>
    </location>
</feature>
<dbReference type="Gene3D" id="2.40.50.140">
    <property type="entry name" value="Nucleic acid-binding proteins"/>
    <property type="match status" value="1"/>
</dbReference>
<reference evidence="9" key="1">
    <citation type="submission" date="2022-03" db="EMBL/GenBank/DDBJ databases">
        <authorList>
            <person name="Legras J.-L."/>
            <person name="Devillers H."/>
            <person name="Grondin C."/>
        </authorList>
    </citation>
    <scope>NUCLEOTIDE SEQUENCE</scope>
    <source>
        <strain evidence="9">CLIB 1423</strain>
    </source>
</reference>
<dbReference type="Pfam" id="PF03876">
    <property type="entry name" value="SHS2_Rpb7-N"/>
    <property type="match status" value="1"/>
</dbReference>
<dbReference type="PANTHER" id="PTHR12709">
    <property type="entry name" value="DNA-DIRECTED RNA POLYMERASE II, III"/>
    <property type="match status" value="1"/>
</dbReference>
<accession>A0A9P0QR67</accession>
<dbReference type="OrthoDB" id="10256606at2759"/>
<keyword evidence="10" id="KW-1185">Reference proteome</keyword>
<dbReference type="PANTHER" id="PTHR12709:SF1">
    <property type="entry name" value="DNA-DIRECTED RNA POLYMERASE III SUBUNIT RPC8"/>
    <property type="match status" value="1"/>
</dbReference>